<dbReference type="EMBL" id="LAFY01000490">
    <property type="protein sequence ID" value="KJX97395.1"/>
    <property type="molecule type" value="Genomic_DNA"/>
</dbReference>
<evidence type="ECO:0000313" key="3">
    <source>
        <dbReference type="Proteomes" id="UP000033647"/>
    </source>
</evidence>
<dbReference type="AlphaFoldDB" id="A0A0F4GMG6"/>
<dbReference type="Proteomes" id="UP000033647">
    <property type="component" value="Unassembled WGS sequence"/>
</dbReference>
<keyword evidence="3" id="KW-1185">Reference proteome</keyword>
<feature type="domain" description="DUF3074" evidence="1">
    <location>
        <begin position="121"/>
        <end position="305"/>
    </location>
</feature>
<gene>
    <name evidence="2" type="ORF">TI39_contig498g00008</name>
</gene>
<sequence length="318" mass="35461">MSDATPAQPEFLLGPIIRLRELKVSQLPEHDTLKQYQQKAPVELQRFVTDALTEGHTFIKEYLARKATVVTQNKASPPSTEPVEVRYHKVHVGLLEAKPVFGVPTPGSTGSGRIDHASENWFGRISAHENAAKEGTASWQEFYDGLKANHNLHEVDYTPDCINAHKVLDWKAQLATHQNKIGDWEDVTMGVWQMTHKMPVPVLNKRLFTVLVITASKPNKEFITLQIPADSAMHKQVPTALDPNKVGTKGIYVSVEWCQLVDDGKKVMWQMYTASDAGGVLPMFAQKMAMPNAVAQDVGLVMDWTEKKRKGTAQVSVE</sequence>
<dbReference type="SUPFAM" id="SSF55961">
    <property type="entry name" value="Bet v1-like"/>
    <property type="match status" value="1"/>
</dbReference>
<dbReference type="OrthoDB" id="6423603at2759"/>
<dbReference type="PANTHER" id="PTHR40370:SF1">
    <property type="entry name" value="DUF3074 DOMAIN-CONTAINING PROTEIN"/>
    <property type="match status" value="1"/>
</dbReference>
<name>A0A0F4GMG6_9PEZI</name>
<reference evidence="2 3" key="1">
    <citation type="submission" date="2015-03" db="EMBL/GenBank/DDBJ databases">
        <title>RNA-seq based gene annotation and comparative genomics of four Zymoseptoria species reveal species-specific pathogenicity related genes and transposable element activity.</title>
        <authorList>
            <person name="Grandaubert J."/>
            <person name="Bhattacharyya A."/>
            <person name="Stukenbrock E.H."/>
        </authorList>
    </citation>
    <scope>NUCLEOTIDE SEQUENCE [LARGE SCALE GENOMIC DNA]</scope>
    <source>
        <strain evidence="2 3">Zb18110</strain>
    </source>
</reference>
<dbReference type="InterPro" id="IPR024500">
    <property type="entry name" value="DUF3074"/>
</dbReference>
<accession>A0A0F4GMG6</accession>
<organism evidence="2 3">
    <name type="scientific">Zymoseptoria brevis</name>
    <dbReference type="NCBI Taxonomy" id="1047168"/>
    <lineage>
        <taxon>Eukaryota</taxon>
        <taxon>Fungi</taxon>
        <taxon>Dikarya</taxon>
        <taxon>Ascomycota</taxon>
        <taxon>Pezizomycotina</taxon>
        <taxon>Dothideomycetes</taxon>
        <taxon>Dothideomycetidae</taxon>
        <taxon>Mycosphaerellales</taxon>
        <taxon>Mycosphaerellaceae</taxon>
        <taxon>Zymoseptoria</taxon>
    </lineage>
</organism>
<comment type="caution">
    <text evidence="2">The sequence shown here is derived from an EMBL/GenBank/DDBJ whole genome shotgun (WGS) entry which is preliminary data.</text>
</comment>
<dbReference type="Pfam" id="PF11274">
    <property type="entry name" value="DUF3074"/>
    <property type="match status" value="1"/>
</dbReference>
<dbReference type="PANTHER" id="PTHR40370">
    <property type="entry name" value="EXPRESSED PROTEIN"/>
    <property type="match status" value="1"/>
</dbReference>
<evidence type="ECO:0000259" key="1">
    <source>
        <dbReference type="Pfam" id="PF11274"/>
    </source>
</evidence>
<proteinExistence type="predicted"/>
<evidence type="ECO:0000313" key="2">
    <source>
        <dbReference type="EMBL" id="KJX97395.1"/>
    </source>
</evidence>
<protein>
    <recommendedName>
        <fullName evidence="1">DUF3074 domain-containing protein</fullName>
    </recommendedName>
</protein>